<dbReference type="GO" id="GO:0005829">
    <property type="term" value="C:cytosol"/>
    <property type="evidence" value="ECO:0007669"/>
    <property type="project" value="TreeGrafter"/>
</dbReference>
<dbReference type="PANTHER" id="PTHR37689:SF1">
    <property type="entry name" value="PROTEIN FDHE"/>
    <property type="match status" value="1"/>
</dbReference>
<dbReference type="InterPro" id="IPR024064">
    <property type="entry name" value="FdhE-like_sf"/>
</dbReference>
<dbReference type="HOGENOM" id="CLU_055275_0_0_6"/>
<name>G9Y2Z2_HAFAL</name>
<organism evidence="8 9">
    <name type="scientific">Hafnia alvei ATCC 51873</name>
    <dbReference type="NCBI Taxonomy" id="1002364"/>
    <lineage>
        <taxon>Bacteria</taxon>
        <taxon>Pseudomonadati</taxon>
        <taxon>Pseudomonadota</taxon>
        <taxon>Gammaproteobacteria</taxon>
        <taxon>Enterobacterales</taxon>
        <taxon>Hafniaceae</taxon>
        <taxon>Hafnia</taxon>
    </lineage>
</organism>
<evidence type="ECO:0000259" key="6">
    <source>
        <dbReference type="Pfam" id="PF24859"/>
    </source>
</evidence>
<evidence type="ECO:0000259" key="5">
    <source>
        <dbReference type="Pfam" id="PF04216"/>
    </source>
</evidence>
<reference evidence="8 9" key="1">
    <citation type="submission" date="2011-08" db="EMBL/GenBank/DDBJ databases">
        <authorList>
            <person name="Weinstock G."/>
            <person name="Sodergren E."/>
            <person name="Clifton S."/>
            <person name="Fulton L."/>
            <person name="Fulton B."/>
            <person name="Courtney L."/>
            <person name="Fronick C."/>
            <person name="Harrison M."/>
            <person name="Strong C."/>
            <person name="Farmer C."/>
            <person name="Delahaunty K."/>
            <person name="Markovic C."/>
            <person name="Hall O."/>
            <person name="Minx P."/>
            <person name="Tomlinson C."/>
            <person name="Mitreva M."/>
            <person name="Hou S."/>
            <person name="Chen J."/>
            <person name="Wollam A."/>
            <person name="Pepin K.H."/>
            <person name="Johnson M."/>
            <person name="Bhonagiri V."/>
            <person name="Zhang X."/>
            <person name="Suruliraj S."/>
            <person name="Warren W."/>
            <person name="Chinwalla A."/>
            <person name="Mardis E.R."/>
            <person name="Wilson R.K."/>
        </authorList>
    </citation>
    <scope>NUCLEOTIDE SEQUENCE [LARGE SCALE GENOMIC DNA]</scope>
    <source>
        <strain evidence="8 9">ATCC 51873</strain>
    </source>
</reference>
<feature type="domain" description="FdhE central" evidence="6">
    <location>
        <begin position="225"/>
        <end position="262"/>
    </location>
</feature>
<dbReference type="PANTHER" id="PTHR37689">
    <property type="entry name" value="PROTEIN FDHE"/>
    <property type="match status" value="1"/>
</dbReference>
<dbReference type="PIRSF" id="PIRSF018296">
    <property type="entry name" value="Format_dh_formtn"/>
    <property type="match status" value="1"/>
</dbReference>
<dbReference type="Pfam" id="PF04216">
    <property type="entry name" value="FdhE_N"/>
    <property type="match status" value="1"/>
</dbReference>
<protein>
    <recommendedName>
        <fullName evidence="4">Protein FdhE homolog</fullName>
    </recommendedName>
</protein>
<dbReference type="InterPro" id="IPR056796">
    <property type="entry name" value="FdhE_C"/>
</dbReference>
<evidence type="ECO:0000256" key="1">
    <source>
        <dbReference type="ARBA" id="ARBA00004496"/>
    </source>
</evidence>
<feature type="domain" description="FdhE C-terminal" evidence="7">
    <location>
        <begin position="263"/>
        <end position="339"/>
    </location>
</feature>
<dbReference type="AlphaFoldDB" id="G9Y2Z2"/>
<evidence type="ECO:0000256" key="2">
    <source>
        <dbReference type="ARBA" id="ARBA00022490"/>
    </source>
</evidence>
<dbReference type="PATRIC" id="fig|1002364.3.peg.840"/>
<keyword evidence="2 4" id="KW-0963">Cytoplasm</keyword>
<dbReference type="CDD" id="cd16341">
    <property type="entry name" value="FdhE"/>
    <property type="match status" value="1"/>
</dbReference>
<comment type="similarity">
    <text evidence="3 4">Belongs to the FdhE family.</text>
</comment>
<dbReference type="Pfam" id="PF24859">
    <property type="entry name" value="FdhE_central"/>
    <property type="match status" value="1"/>
</dbReference>
<accession>G9Y2Z2</accession>
<dbReference type="EMBL" id="AGCI01000012">
    <property type="protein sequence ID" value="EHM46556.1"/>
    <property type="molecule type" value="Genomic_DNA"/>
</dbReference>
<feature type="domain" description="FdhE N-terminal" evidence="5">
    <location>
        <begin position="58"/>
        <end position="221"/>
    </location>
</feature>
<dbReference type="InterPro" id="IPR056774">
    <property type="entry name" value="FdhE_N"/>
</dbReference>
<dbReference type="Proteomes" id="UP000005959">
    <property type="component" value="Unassembled WGS sequence"/>
</dbReference>
<gene>
    <name evidence="4" type="primary">fdhE</name>
    <name evidence="8" type="ORF">HMPREF0454_00915</name>
</gene>
<sequence length="343" mass="38295">MKAVTDRRAKPYLTPNKKTTHRLLERLTQHWISSMSIKIVPKEQLGAEREKTGGLDNIPPVLFANLKSLYSRRAERLRQLAENNPLGDYLNFAAAIAEAQQKALHDNPLTLDLTQTLTNAAALGKPPLDTTIFPRSHHWHTLLQALIAELMPDSPEHIQPVLENLAKTSDSELEIMAKDLFAGNYGVVGSDKAPFIWAALSLYWAQMATQMPGKAKAEYGEHRQFCPVCGSMPVASVIHMGTTNGLRYLHCNLCESEWHVVRVKCTNCEQTRDLNYWSLDSENAAVKAESCGDCGTYLKMVYQEKDQKVEPVADDLATLVLDAKMEEEGFGRSSVNPFLFPGE</sequence>
<comment type="caution">
    <text evidence="8">The sequence shown here is derived from an EMBL/GenBank/DDBJ whole genome shotgun (WGS) entry which is preliminary data.</text>
</comment>
<evidence type="ECO:0000259" key="7">
    <source>
        <dbReference type="Pfam" id="PF24860"/>
    </source>
</evidence>
<dbReference type="NCBIfam" id="NF002925">
    <property type="entry name" value="PRK03564.1"/>
    <property type="match status" value="1"/>
</dbReference>
<dbReference type="GO" id="GO:0051604">
    <property type="term" value="P:protein maturation"/>
    <property type="evidence" value="ECO:0007669"/>
    <property type="project" value="TreeGrafter"/>
</dbReference>
<dbReference type="InterPro" id="IPR006452">
    <property type="entry name" value="Formate_DH_accessory"/>
</dbReference>
<dbReference type="Pfam" id="PF24860">
    <property type="entry name" value="FdhE_C"/>
    <property type="match status" value="1"/>
</dbReference>
<dbReference type="SUPFAM" id="SSF144020">
    <property type="entry name" value="FdhE-like"/>
    <property type="match status" value="1"/>
</dbReference>
<dbReference type="Gene3D" id="3.90.1670.10">
    <property type="entry name" value="FdhE-like domain"/>
    <property type="match status" value="1"/>
</dbReference>
<comment type="subcellular location">
    <subcellularLocation>
        <location evidence="1 4">Cytoplasm</location>
    </subcellularLocation>
</comment>
<dbReference type="GO" id="GO:0008199">
    <property type="term" value="F:ferric iron binding"/>
    <property type="evidence" value="ECO:0007669"/>
    <property type="project" value="TreeGrafter"/>
</dbReference>
<evidence type="ECO:0000256" key="4">
    <source>
        <dbReference type="HAMAP-Rule" id="MF_00611"/>
    </source>
</evidence>
<proteinExistence type="inferred from homology"/>
<evidence type="ECO:0000313" key="9">
    <source>
        <dbReference type="Proteomes" id="UP000005959"/>
    </source>
</evidence>
<evidence type="ECO:0000313" key="8">
    <source>
        <dbReference type="EMBL" id="EHM46556.1"/>
    </source>
</evidence>
<evidence type="ECO:0000256" key="3">
    <source>
        <dbReference type="ARBA" id="ARBA00061033"/>
    </source>
</evidence>
<dbReference type="InterPro" id="IPR056797">
    <property type="entry name" value="FdhE_central"/>
</dbReference>
<comment type="function">
    <text evidence="4">Necessary for formate dehydrogenase activity.</text>
</comment>
<dbReference type="FunFam" id="3.90.1670.10:FF:000001">
    <property type="entry name" value="Protein FdhE"/>
    <property type="match status" value="1"/>
</dbReference>
<dbReference type="NCBIfam" id="TIGR01562">
    <property type="entry name" value="FdhE"/>
    <property type="match status" value="1"/>
</dbReference>
<dbReference type="HAMAP" id="MF_00611">
    <property type="entry name" value="FdeH"/>
    <property type="match status" value="1"/>
</dbReference>